<feature type="non-terminal residue" evidence="2">
    <location>
        <position position="1"/>
    </location>
</feature>
<gene>
    <name evidence="2" type="ORF">AWRI1631_122770</name>
</gene>
<accession>B5VNE8</accession>
<protein>
    <submittedName>
        <fullName evidence="2">YLR233Cp-like protein</fullName>
    </submittedName>
</protein>
<evidence type="ECO:0000256" key="1">
    <source>
        <dbReference type="SAM" id="MobiDB-lite"/>
    </source>
</evidence>
<dbReference type="EMBL" id="ABSV01001648">
    <property type="protein sequence ID" value="EDZ70547.1"/>
    <property type="molecule type" value="Genomic_DNA"/>
</dbReference>
<comment type="caution">
    <text evidence="2">The sequence shown here is derived from an EMBL/GenBank/DDBJ whole genome shotgun (WGS) entry which is preliminary data.</text>
</comment>
<evidence type="ECO:0000313" key="3">
    <source>
        <dbReference type="Proteomes" id="UP000008988"/>
    </source>
</evidence>
<name>B5VNE8_YEAS6</name>
<reference evidence="2 3" key="1">
    <citation type="journal article" date="2008" name="FEMS Yeast Res.">
        <title>Comparative genome analysis of a Saccharomyces cerevisiae wine strain.</title>
        <authorList>
            <person name="Borneman A.R."/>
            <person name="Forgan A.H."/>
            <person name="Pretorius I.S."/>
            <person name="Chambers P.J."/>
        </authorList>
    </citation>
    <scope>NUCLEOTIDE SEQUENCE [LARGE SCALE GENOMIC DNA]</scope>
    <source>
        <strain evidence="2 3">AWRI1631</strain>
    </source>
</reference>
<dbReference type="SUPFAM" id="SSF48452">
    <property type="entry name" value="TPR-like"/>
    <property type="match status" value="1"/>
</dbReference>
<dbReference type="AlphaFoldDB" id="B5VNE8"/>
<dbReference type="Proteomes" id="UP000008988">
    <property type="component" value="Unassembled WGS sequence"/>
</dbReference>
<organism evidence="2 3">
    <name type="scientific">Saccharomyces cerevisiae (strain AWRI1631)</name>
    <name type="common">Baker's yeast</name>
    <dbReference type="NCBI Taxonomy" id="545124"/>
    <lineage>
        <taxon>Eukaryota</taxon>
        <taxon>Fungi</taxon>
        <taxon>Dikarya</taxon>
        <taxon>Ascomycota</taxon>
        <taxon>Saccharomycotina</taxon>
        <taxon>Saccharomycetes</taxon>
        <taxon>Saccharomycetales</taxon>
        <taxon>Saccharomycetaceae</taxon>
        <taxon>Saccharomyces</taxon>
    </lineage>
</organism>
<proteinExistence type="predicted"/>
<feature type="region of interest" description="Disordered" evidence="1">
    <location>
        <begin position="137"/>
        <end position="167"/>
    </location>
</feature>
<sequence>FALTDFNDDYVYDSPDMINNIIGCPTLTKMLSPKEECVLRIRSIIFSGMKFLEKNDTGVIWNASKHKFDLISPDIKMKRQIALSEISSKINVKTQQERVVSSRKVEAKRDEQQRKRAGKIAVTELEKQFANVRRTKKLSPLPEKDGVSSELVKHAASRGKKTITGPLSSDFLSYPDEAIDADEDITVQVPDTPT</sequence>
<dbReference type="InterPro" id="IPR011990">
    <property type="entry name" value="TPR-like_helical_dom_sf"/>
</dbReference>
<evidence type="ECO:0000313" key="2">
    <source>
        <dbReference type="EMBL" id="EDZ70547.1"/>
    </source>
</evidence>
<feature type="compositionally biased region" description="Basic and acidic residues" evidence="1">
    <location>
        <begin position="142"/>
        <end position="153"/>
    </location>
</feature>